<name>A0A0M3AMK4_9SPHN</name>
<dbReference type="PROSITE" id="PS50943">
    <property type="entry name" value="HTH_CROC1"/>
    <property type="match status" value="1"/>
</dbReference>
<gene>
    <name evidence="2" type="ORF">YP76_22330</name>
</gene>
<evidence type="ECO:0000259" key="1">
    <source>
        <dbReference type="PROSITE" id="PS50943"/>
    </source>
</evidence>
<proteinExistence type="predicted"/>
<dbReference type="Proteomes" id="UP000033874">
    <property type="component" value="Unassembled WGS sequence"/>
</dbReference>
<evidence type="ECO:0000313" key="3">
    <source>
        <dbReference type="Proteomes" id="UP000033874"/>
    </source>
</evidence>
<organism evidence="2 3">
    <name type="scientific">Sphingobium chungbukense</name>
    <dbReference type="NCBI Taxonomy" id="56193"/>
    <lineage>
        <taxon>Bacteria</taxon>
        <taxon>Pseudomonadati</taxon>
        <taxon>Pseudomonadota</taxon>
        <taxon>Alphaproteobacteria</taxon>
        <taxon>Sphingomonadales</taxon>
        <taxon>Sphingomonadaceae</taxon>
        <taxon>Sphingobium</taxon>
    </lineage>
</organism>
<feature type="domain" description="HTH cro/C1-type" evidence="1">
    <location>
        <begin position="6"/>
        <end position="61"/>
    </location>
</feature>
<comment type="caution">
    <text evidence="2">The sequence shown here is derived from an EMBL/GenBank/DDBJ whole genome shotgun (WGS) entry which is preliminary data.</text>
</comment>
<dbReference type="RefSeq" id="WP_046765792.1">
    <property type="nucleotide sequence ID" value="NZ_LBIC01000012.1"/>
</dbReference>
<dbReference type="InterPro" id="IPR001387">
    <property type="entry name" value="Cro/C1-type_HTH"/>
</dbReference>
<dbReference type="EMBL" id="LBIC01000012">
    <property type="protein sequence ID" value="KKW90171.1"/>
    <property type="molecule type" value="Genomic_DNA"/>
</dbReference>
<keyword evidence="3" id="KW-1185">Reference proteome</keyword>
<dbReference type="GO" id="GO:0003677">
    <property type="term" value="F:DNA binding"/>
    <property type="evidence" value="ECO:0007669"/>
    <property type="project" value="InterPro"/>
</dbReference>
<protein>
    <recommendedName>
        <fullName evidence="1">HTH cro/C1-type domain-containing protein</fullName>
    </recommendedName>
</protein>
<reference evidence="2 3" key="1">
    <citation type="submission" date="2015-04" db="EMBL/GenBank/DDBJ databases">
        <title>Genome sequence of aromatic hydrocarbons-degrading Sphingobium chungbukense DJ77.</title>
        <authorList>
            <person name="Kim Y.-C."/>
            <person name="Chae J.-C."/>
        </authorList>
    </citation>
    <scope>NUCLEOTIDE SEQUENCE [LARGE SCALE GENOMIC DNA]</scope>
    <source>
        <strain evidence="2 3">DJ77</strain>
    </source>
</reference>
<dbReference type="CDD" id="cd00093">
    <property type="entry name" value="HTH_XRE"/>
    <property type="match status" value="1"/>
</dbReference>
<dbReference type="Gene3D" id="1.10.260.40">
    <property type="entry name" value="lambda repressor-like DNA-binding domains"/>
    <property type="match status" value="1"/>
</dbReference>
<dbReference type="PATRIC" id="fig|56193.3.peg.4695"/>
<sequence length="111" mass="12171">MVGISVEAERRRRGMSQTVLSSKAGISTAWLRQLECGHPNVKLEAHFSCVEALGLTPMAVLLPTLFAAQRVPLPPQLLQSNLTALGPILVETVISWHVGELRKFLTRDDLS</sequence>
<dbReference type="AlphaFoldDB" id="A0A0M3AMK4"/>
<dbReference type="STRING" id="56193.YP76_22330"/>
<dbReference type="SUPFAM" id="SSF47413">
    <property type="entry name" value="lambda repressor-like DNA-binding domains"/>
    <property type="match status" value="1"/>
</dbReference>
<dbReference type="InterPro" id="IPR010982">
    <property type="entry name" value="Lambda_DNA-bd_dom_sf"/>
</dbReference>
<accession>A0A0M3AMK4</accession>
<evidence type="ECO:0000313" key="2">
    <source>
        <dbReference type="EMBL" id="KKW90171.1"/>
    </source>
</evidence>